<dbReference type="Proteomes" id="UP000390336">
    <property type="component" value="Plasmid pVHvo-R"/>
</dbReference>
<organism evidence="2 3">
    <name type="scientific">Vibrio owensii</name>
    <dbReference type="NCBI Taxonomy" id="696485"/>
    <lineage>
        <taxon>Bacteria</taxon>
        <taxon>Pseudomonadati</taxon>
        <taxon>Pseudomonadota</taxon>
        <taxon>Gammaproteobacteria</taxon>
        <taxon>Vibrionales</taxon>
        <taxon>Vibrionaceae</taxon>
        <taxon>Vibrio</taxon>
    </lineage>
</organism>
<sequence length="99" mass="10879">MALKSKGSILNRRSKDKKDGSEIEKKITVTSSASNITSSVSPTTMRLPPKPKAELAVWISELQELTDKKITPAKLMRGLIEMRSDIPSDALIEAIQKVT</sequence>
<keyword evidence="2" id="KW-0614">Plasmid</keyword>
<dbReference type="EMBL" id="CP045862">
    <property type="protein sequence ID" value="QGH51154.1"/>
    <property type="molecule type" value="Genomic_DNA"/>
</dbReference>
<feature type="compositionally biased region" description="Basic and acidic residues" evidence="1">
    <location>
        <begin position="16"/>
        <end position="25"/>
    </location>
</feature>
<evidence type="ECO:0000256" key="1">
    <source>
        <dbReference type="SAM" id="MobiDB-lite"/>
    </source>
</evidence>
<name>A0AAP9GJG8_9VIBR</name>
<dbReference type="RefSeq" id="WP_025499509.1">
    <property type="nucleotide sequence ID" value="NZ_CP045862.1"/>
</dbReference>
<geneLocation type="plasmid" evidence="3">
    <name>pvhvo-r</name>
</geneLocation>
<feature type="region of interest" description="Disordered" evidence="1">
    <location>
        <begin position="1"/>
        <end position="25"/>
    </location>
</feature>
<accession>A0AAP9GJG8</accession>
<reference evidence="2 3" key="1">
    <citation type="journal article" date="2015" name="Genome Announc.">
        <title>Draft Genome Sequence of Vibrio owensii Strain SH-14, Which Causes Shrimp Acute Hepatopancreatic Necrosis Disease.</title>
        <authorList>
            <person name="Liu L."/>
            <person name="Xiao J."/>
            <person name="Xia X."/>
            <person name="Pan Y."/>
            <person name="Yan S."/>
            <person name="Wang Y."/>
        </authorList>
    </citation>
    <scope>NUCLEOTIDE SEQUENCE [LARGE SCALE GENOMIC DNA]</scope>
    <source>
        <strain evidence="2 3">SH14</strain>
    </source>
</reference>
<gene>
    <name evidence="2" type="ORF">APZ19_28860</name>
</gene>
<evidence type="ECO:0000313" key="3">
    <source>
        <dbReference type="Proteomes" id="UP000390336"/>
    </source>
</evidence>
<evidence type="ECO:0000313" key="2">
    <source>
        <dbReference type="EMBL" id="QGH51154.1"/>
    </source>
</evidence>
<dbReference type="AlphaFoldDB" id="A0AAP9GJG8"/>
<protein>
    <submittedName>
        <fullName evidence="2">Uncharacterized protein</fullName>
    </submittedName>
</protein>
<proteinExistence type="predicted"/>